<dbReference type="GO" id="GO:0005385">
    <property type="term" value="F:zinc ion transmembrane transporter activity"/>
    <property type="evidence" value="ECO:0007669"/>
    <property type="project" value="TreeGrafter"/>
</dbReference>
<feature type="transmembrane region" description="Helical" evidence="5">
    <location>
        <begin position="242"/>
        <end position="261"/>
    </location>
</feature>
<keyword evidence="2 5" id="KW-0812">Transmembrane</keyword>
<dbReference type="GO" id="GO:0016020">
    <property type="term" value="C:membrane"/>
    <property type="evidence" value="ECO:0007669"/>
    <property type="project" value="UniProtKB-SubCell"/>
</dbReference>
<feature type="transmembrane region" description="Helical" evidence="5">
    <location>
        <begin position="66"/>
        <end position="89"/>
    </location>
</feature>
<dbReference type="PANTHER" id="PTHR11040">
    <property type="entry name" value="ZINC/IRON TRANSPORTER"/>
    <property type="match status" value="1"/>
</dbReference>
<dbReference type="NCBIfam" id="NF003243">
    <property type="entry name" value="PRK04201.1"/>
    <property type="match status" value="1"/>
</dbReference>
<dbReference type="Proteomes" id="UP001205867">
    <property type="component" value="Unassembled WGS sequence"/>
</dbReference>
<comment type="caution">
    <text evidence="6">The sequence shown here is derived from an EMBL/GenBank/DDBJ whole genome shotgun (WGS) entry which is preliminary data.</text>
</comment>
<organism evidence="6 7">
    <name type="scientific">Micrococcus luteus</name>
    <name type="common">Micrococcus lysodeikticus</name>
    <dbReference type="NCBI Taxonomy" id="1270"/>
    <lineage>
        <taxon>Bacteria</taxon>
        <taxon>Bacillati</taxon>
        <taxon>Actinomycetota</taxon>
        <taxon>Actinomycetes</taxon>
        <taxon>Micrococcales</taxon>
        <taxon>Micrococcaceae</taxon>
        <taxon>Micrococcus</taxon>
    </lineage>
</organism>
<evidence type="ECO:0000256" key="5">
    <source>
        <dbReference type="SAM" id="Phobius"/>
    </source>
</evidence>
<feature type="transmembrane region" description="Helical" evidence="5">
    <location>
        <begin position="208"/>
        <end position="230"/>
    </location>
</feature>
<keyword evidence="3 5" id="KW-1133">Transmembrane helix</keyword>
<name>A0AAP3AG25_MICLU</name>
<accession>A0AAP3AG25</accession>
<feature type="transmembrane region" description="Helical" evidence="5">
    <location>
        <begin position="6"/>
        <end position="27"/>
    </location>
</feature>
<evidence type="ECO:0000313" key="7">
    <source>
        <dbReference type="Proteomes" id="UP001205867"/>
    </source>
</evidence>
<reference evidence="6" key="1">
    <citation type="submission" date="2023-06" db="EMBL/GenBank/DDBJ databases">
        <title>lsaBGC provides a comprehensive framework for evolutionary analysis of biosynthetic gene clusters within focal taxa.</title>
        <authorList>
            <person name="Salamzade R."/>
            <person name="Sandstrom S."/>
            <person name="Kalan L.R."/>
        </authorList>
    </citation>
    <scope>NUCLEOTIDE SEQUENCE</scope>
    <source>
        <strain evidence="6">P3-SID899</strain>
    </source>
</reference>
<keyword evidence="4 5" id="KW-0472">Membrane</keyword>
<dbReference type="InterPro" id="IPR003689">
    <property type="entry name" value="ZIP"/>
</dbReference>
<feature type="transmembrane region" description="Helical" evidence="5">
    <location>
        <begin position="180"/>
        <end position="202"/>
    </location>
</feature>
<evidence type="ECO:0000256" key="3">
    <source>
        <dbReference type="ARBA" id="ARBA00022989"/>
    </source>
</evidence>
<feature type="transmembrane region" description="Helical" evidence="5">
    <location>
        <begin position="39"/>
        <end position="60"/>
    </location>
</feature>
<dbReference type="Pfam" id="PF02535">
    <property type="entry name" value="Zip"/>
    <property type="match status" value="1"/>
</dbReference>
<protein>
    <submittedName>
        <fullName evidence="6">Zinc transporter ZupT</fullName>
    </submittedName>
</protein>
<evidence type="ECO:0000256" key="1">
    <source>
        <dbReference type="ARBA" id="ARBA00004141"/>
    </source>
</evidence>
<dbReference type="PANTHER" id="PTHR11040:SF205">
    <property type="entry name" value="ZINC TRANSPORTER ZUPT"/>
    <property type="match status" value="1"/>
</dbReference>
<dbReference type="AlphaFoldDB" id="A0AAP3AG25"/>
<dbReference type="EMBL" id="JALXKZ020000005">
    <property type="protein sequence ID" value="MCV7628499.1"/>
    <property type="molecule type" value="Genomic_DNA"/>
</dbReference>
<sequence>MDPFWTALALTTFAGLATVLGGVLAIVGREPSGRGLGAALGLAAGVMLAVSFLEMLPAAVEGLGGAVGPAATAVAVAALTLGAGAYVLLERAVPDPVSEMPDDADDPAGLDRRRMLRLGTVTALAIGLHNLPEGFVTFAGTLQDPSVGLALAVAMAVHNVPEGVAVAVPVRQATGSRRKAFAWAAFTGIAEPLGALIGWLLLAPSLTPALVAAVFAAVAGVMVTVSLDALLPAARAAGGRAAALGGVLLGVAAMALSLDLLS</sequence>
<gene>
    <name evidence="6" type="primary">zupT</name>
    <name evidence="6" type="ORF">M3A82_003955</name>
</gene>
<comment type="subcellular location">
    <subcellularLocation>
        <location evidence="1">Membrane</location>
        <topology evidence="1">Multi-pass membrane protein</topology>
    </subcellularLocation>
</comment>
<evidence type="ECO:0000256" key="4">
    <source>
        <dbReference type="ARBA" id="ARBA00023136"/>
    </source>
</evidence>
<evidence type="ECO:0000256" key="2">
    <source>
        <dbReference type="ARBA" id="ARBA00022692"/>
    </source>
</evidence>
<evidence type="ECO:0000313" key="6">
    <source>
        <dbReference type="EMBL" id="MCV7628499.1"/>
    </source>
</evidence>
<proteinExistence type="predicted"/>
<dbReference type="RefSeq" id="WP_049161575.1">
    <property type="nucleotide sequence ID" value="NZ_JAQKQK010000001.1"/>
</dbReference>